<feature type="domain" description="Antitoxin VbhA" evidence="1">
    <location>
        <begin position="25"/>
        <end position="69"/>
    </location>
</feature>
<dbReference type="InterPro" id="IPR041535">
    <property type="entry name" value="VbhA"/>
</dbReference>
<sequence length="74" mass="8498">MTTLEDQLRAQSDALMVEADARKQRRKIVQSVAHNSAMEGMPLDAQTMTMFEGYVDGTMTTEQMREAVLKQYRR</sequence>
<dbReference type="InterPro" id="IPR033788">
    <property type="entry name" value="VbhA-like"/>
</dbReference>
<dbReference type="CDD" id="cd11586">
    <property type="entry name" value="VbhA_like"/>
    <property type="match status" value="1"/>
</dbReference>
<proteinExistence type="predicted"/>
<evidence type="ECO:0000259" key="1">
    <source>
        <dbReference type="Pfam" id="PF18495"/>
    </source>
</evidence>
<accession>A0A1U7NW44</accession>
<evidence type="ECO:0000313" key="2">
    <source>
        <dbReference type="EMBL" id="OLV17134.1"/>
    </source>
</evidence>
<dbReference type="EMBL" id="MSTI01000114">
    <property type="protein sequence ID" value="OLV17134.1"/>
    <property type="molecule type" value="Genomic_DNA"/>
</dbReference>
<dbReference type="RefSeq" id="WP_139322983.1">
    <property type="nucleotide sequence ID" value="NZ_MSTI01000114.1"/>
</dbReference>
<name>A0A1U7NW44_9DEIO</name>
<gene>
    <name evidence="2" type="ORF">BOO71_0009703</name>
</gene>
<organism evidence="2 3">
    <name type="scientific">Deinococcus marmoris</name>
    <dbReference type="NCBI Taxonomy" id="249408"/>
    <lineage>
        <taxon>Bacteria</taxon>
        <taxon>Thermotogati</taxon>
        <taxon>Deinococcota</taxon>
        <taxon>Deinococci</taxon>
        <taxon>Deinococcales</taxon>
        <taxon>Deinococcaceae</taxon>
        <taxon>Deinococcus</taxon>
    </lineage>
</organism>
<protein>
    <recommendedName>
        <fullName evidence="1">Antitoxin VbhA domain-containing protein</fullName>
    </recommendedName>
</protein>
<dbReference type="Pfam" id="PF18495">
    <property type="entry name" value="VbhA"/>
    <property type="match status" value="1"/>
</dbReference>
<keyword evidence="3" id="KW-1185">Reference proteome</keyword>
<reference evidence="2 3" key="1">
    <citation type="submission" date="2017-01" db="EMBL/GenBank/DDBJ databases">
        <title>Genome Analysis of Deinococcus marmoris KOPRI26562.</title>
        <authorList>
            <person name="Kim J.H."/>
            <person name="Oh H.-M."/>
        </authorList>
    </citation>
    <scope>NUCLEOTIDE SEQUENCE [LARGE SCALE GENOMIC DNA]</scope>
    <source>
        <strain evidence="2 3">KOPRI26562</strain>
    </source>
</reference>
<dbReference type="Proteomes" id="UP000186607">
    <property type="component" value="Unassembled WGS sequence"/>
</dbReference>
<dbReference type="AlphaFoldDB" id="A0A1U7NW44"/>
<dbReference type="OrthoDB" id="9877736at2"/>
<dbReference type="Gene3D" id="1.10.8.1050">
    <property type="entry name" value="Antitoxin VbhA-like"/>
    <property type="match status" value="1"/>
</dbReference>
<dbReference type="InterPro" id="IPR043038">
    <property type="entry name" value="VbhA_sf"/>
</dbReference>
<comment type="caution">
    <text evidence="2">The sequence shown here is derived from an EMBL/GenBank/DDBJ whole genome shotgun (WGS) entry which is preliminary data.</text>
</comment>
<evidence type="ECO:0000313" key="3">
    <source>
        <dbReference type="Proteomes" id="UP000186607"/>
    </source>
</evidence>